<accession>A0AB39Q0U2</accession>
<feature type="region of interest" description="Disordered" evidence="1">
    <location>
        <begin position="252"/>
        <end position="421"/>
    </location>
</feature>
<dbReference type="PANTHER" id="PTHR47771">
    <property type="entry name" value="LD27203P-RELATED"/>
    <property type="match status" value="1"/>
</dbReference>
<dbReference type="AlphaFoldDB" id="A0AB39Q0U2"/>
<dbReference type="EMBL" id="CP163439">
    <property type="protein sequence ID" value="XDQ36254.1"/>
    <property type="molecule type" value="Genomic_DNA"/>
</dbReference>
<dbReference type="PANTHER" id="PTHR47771:SF14">
    <property type="entry name" value="RH73259P"/>
    <property type="match status" value="1"/>
</dbReference>
<gene>
    <name evidence="2" type="ORF">AB5J49_24545</name>
</gene>
<feature type="compositionally biased region" description="Pro residues" evidence="1">
    <location>
        <begin position="363"/>
        <end position="387"/>
    </location>
</feature>
<sequence length="557" mass="56801">MPGTVLLLAAAPAAKGCLVDAASVLPVLAAVPPTVLSGTDTANVVELADPLEPQAVLTRLRAAAAAPAPLTVFVTGQLQLDRRQHLPHLALARTTPSTVRYTGFPWHWFREELRLRAPGSTTLLLDLHADAEAWEWLLANPLDSGRGSTVYGRIAPPPNRRTVATPAYMKAVATLLRSGHRPPLDQLHHQALSRIAPEGGPGTDIILTAQGPTQLPAQSPVPVPGPGASRSSVPVPVQVPVPVPVAVASYGQGPGPGGGQSPVLVPVPGSVQNPPPVPVQSPAPGPASSAAQNGPSSPGQSSPQVPAHGPAPVSVPSSVATSAPSSASASMPSSVPSSVPSSRPSSRPSSVPASASSGARTLPPIPVHSPASTPAPPPVQASAPLPPVQAATSTPMPASAPTPTLAFALSPAHSPLPSDPHADIAAAIEAGRAGEADGLAAHHEQVAVRSHGPYSEEALHWIEVRADLAMLAGDSVRSCRTWLTVASARLSAGQAPDTPAVEAAVDRAHHQWGQIHDTAAVRELGSALAELRGRVPGRRRGALENVHQRLRQLQVSG</sequence>
<reference evidence="2" key="1">
    <citation type="submission" date="2024-07" db="EMBL/GenBank/DDBJ databases">
        <authorList>
            <person name="Yu S.T."/>
        </authorList>
    </citation>
    <scope>NUCLEOTIDE SEQUENCE</scope>
    <source>
        <strain evidence="2">R28</strain>
    </source>
</reference>
<feature type="compositionally biased region" description="Low complexity" evidence="1">
    <location>
        <begin position="261"/>
        <end position="272"/>
    </location>
</feature>
<name>A0AB39Q0U2_9ACTN</name>
<organism evidence="2">
    <name type="scientific">Streptomyces sp. R28</name>
    <dbReference type="NCBI Taxonomy" id="3238628"/>
    <lineage>
        <taxon>Bacteria</taxon>
        <taxon>Bacillati</taxon>
        <taxon>Actinomycetota</taxon>
        <taxon>Actinomycetes</taxon>
        <taxon>Kitasatosporales</taxon>
        <taxon>Streptomycetaceae</taxon>
        <taxon>Streptomyces</taxon>
    </lineage>
</organism>
<dbReference type="RefSeq" id="WP_369170778.1">
    <property type="nucleotide sequence ID" value="NZ_CP163439.1"/>
</dbReference>
<protein>
    <submittedName>
        <fullName evidence="2">Uncharacterized protein</fullName>
    </submittedName>
</protein>
<proteinExistence type="predicted"/>
<feature type="compositionally biased region" description="Low complexity" evidence="1">
    <location>
        <begin position="286"/>
        <end position="357"/>
    </location>
</feature>
<feature type="compositionally biased region" description="Pro residues" evidence="1">
    <location>
        <begin position="273"/>
        <end position="285"/>
    </location>
</feature>
<evidence type="ECO:0000313" key="2">
    <source>
        <dbReference type="EMBL" id="XDQ36254.1"/>
    </source>
</evidence>
<evidence type="ECO:0000256" key="1">
    <source>
        <dbReference type="SAM" id="MobiDB-lite"/>
    </source>
</evidence>
<feature type="region of interest" description="Disordered" evidence="1">
    <location>
        <begin position="213"/>
        <end position="234"/>
    </location>
</feature>
<feature type="compositionally biased region" description="Low complexity" evidence="1">
    <location>
        <begin position="388"/>
        <end position="404"/>
    </location>
</feature>